<gene>
    <name evidence="2" type="ORF">ACFOY2_44330</name>
</gene>
<dbReference type="EMBL" id="JBHSBI010000033">
    <property type="protein sequence ID" value="MFC4014317.1"/>
    <property type="molecule type" value="Genomic_DNA"/>
</dbReference>
<feature type="compositionally biased region" description="Basic and acidic residues" evidence="1">
    <location>
        <begin position="92"/>
        <end position="109"/>
    </location>
</feature>
<proteinExistence type="predicted"/>
<accession>A0ABV8GNQ4</accession>
<feature type="region of interest" description="Disordered" evidence="1">
    <location>
        <begin position="88"/>
        <end position="109"/>
    </location>
</feature>
<dbReference type="Proteomes" id="UP001595851">
    <property type="component" value="Unassembled WGS sequence"/>
</dbReference>
<evidence type="ECO:0000313" key="3">
    <source>
        <dbReference type="Proteomes" id="UP001595851"/>
    </source>
</evidence>
<evidence type="ECO:0000256" key="1">
    <source>
        <dbReference type="SAM" id="MobiDB-lite"/>
    </source>
</evidence>
<reference evidence="3" key="1">
    <citation type="journal article" date="2019" name="Int. J. Syst. Evol. Microbiol.">
        <title>The Global Catalogue of Microorganisms (GCM) 10K type strain sequencing project: providing services to taxonomists for standard genome sequencing and annotation.</title>
        <authorList>
            <consortium name="The Broad Institute Genomics Platform"/>
            <consortium name="The Broad Institute Genome Sequencing Center for Infectious Disease"/>
            <person name="Wu L."/>
            <person name="Ma J."/>
        </authorList>
    </citation>
    <scope>NUCLEOTIDE SEQUENCE [LARGE SCALE GENOMIC DNA]</scope>
    <source>
        <strain evidence="3">TBRC 1276</strain>
    </source>
</reference>
<name>A0ABV8GNQ4_9ACTN</name>
<comment type="caution">
    <text evidence="2">The sequence shown here is derived from an EMBL/GenBank/DDBJ whole genome shotgun (WGS) entry which is preliminary data.</text>
</comment>
<organism evidence="2 3">
    <name type="scientific">Nonomuraea purpurea</name>
    <dbReference type="NCBI Taxonomy" id="1849276"/>
    <lineage>
        <taxon>Bacteria</taxon>
        <taxon>Bacillati</taxon>
        <taxon>Actinomycetota</taxon>
        <taxon>Actinomycetes</taxon>
        <taxon>Streptosporangiales</taxon>
        <taxon>Streptosporangiaceae</taxon>
        <taxon>Nonomuraea</taxon>
    </lineage>
</organism>
<keyword evidence="3" id="KW-1185">Reference proteome</keyword>
<sequence>MRDDTDDEFEALPADADDATLDRLAERMLPVIRRMRDEYLWSIDPMADSPLGAELAGNAMAHAVVEFCNPARLRVLQRLNVLLEQVTDTNDDTLRPGPVHDSRADGDEE</sequence>
<evidence type="ECO:0000313" key="2">
    <source>
        <dbReference type="EMBL" id="MFC4014317.1"/>
    </source>
</evidence>
<protein>
    <submittedName>
        <fullName evidence="2">Uncharacterized protein</fullName>
    </submittedName>
</protein>
<dbReference type="RefSeq" id="WP_379534162.1">
    <property type="nucleotide sequence ID" value="NZ_JBHSBI010000033.1"/>
</dbReference>